<dbReference type="EMBL" id="LCYC01000085">
    <property type="protein sequence ID" value="KWV68664.1"/>
    <property type="molecule type" value="Genomic_DNA"/>
</dbReference>
<proteinExistence type="inferred from homology"/>
<keyword evidence="2" id="KW-0229">DNA integration</keyword>
<organism evidence="6 7">
    <name type="scientific">Pseudomonas fluorescens</name>
    <dbReference type="NCBI Taxonomy" id="294"/>
    <lineage>
        <taxon>Bacteria</taxon>
        <taxon>Pseudomonadati</taxon>
        <taxon>Pseudomonadota</taxon>
        <taxon>Gammaproteobacteria</taxon>
        <taxon>Pseudomonadales</taxon>
        <taxon>Pseudomonadaceae</taxon>
        <taxon>Pseudomonas</taxon>
    </lineage>
</organism>
<keyword evidence="3 4" id="KW-0238">DNA-binding</keyword>
<dbReference type="InterPro" id="IPR038488">
    <property type="entry name" value="Integrase_DNA-bd_sf"/>
</dbReference>
<evidence type="ECO:0000313" key="7">
    <source>
        <dbReference type="Proteomes" id="UP000063434"/>
    </source>
</evidence>
<dbReference type="GO" id="GO:0003677">
    <property type="term" value="F:DNA binding"/>
    <property type="evidence" value="ECO:0007669"/>
    <property type="project" value="UniProtKB-UniRule"/>
</dbReference>
<dbReference type="Proteomes" id="UP000063434">
    <property type="component" value="Unassembled WGS sequence"/>
</dbReference>
<dbReference type="Pfam" id="PF22022">
    <property type="entry name" value="Phage_int_M"/>
    <property type="match status" value="1"/>
</dbReference>
<dbReference type="Gene3D" id="1.10.150.130">
    <property type="match status" value="1"/>
</dbReference>
<dbReference type="Pfam" id="PF13356">
    <property type="entry name" value="Arm-DNA-bind_3"/>
    <property type="match status" value="1"/>
</dbReference>
<comment type="caution">
    <text evidence="6">The sequence shown here is derived from an EMBL/GenBank/DDBJ whole genome shotgun (WGS) entry which is preliminary data.</text>
</comment>
<protein>
    <submittedName>
        <fullName evidence="6">Putative prophage CPS-53 integrase</fullName>
    </submittedName>
</protein>
<name>A0A120FVN5_PSEFL</name>
<dbReference type="InterPro" id="IPR011010">
    <property type="entry name" value="DNA_brk_join_enz"/>
</dbReference>
<evidence type="ECO:0000256" key="1">
    <source>
        <dbReference type="ARBA" id="ARBA00008857"/>
    </source>
</evidence>
<reference evidence="6 7" key="1">
    <citation type="submission" date="2015-05" db="EMBL/GenBank/DDBJ databases">
        <title>A genomic and transcriptomic approach to investigate the blue pigment phenotype in Pseudomonas fluorescens.</title>
        <authorList>
            <person name="Andreani N.A."/>
            <person name="Cardazzo B."/>
        </authorList>
    </citation>
    <scope>NUCLEOTIDE SEQUENCE [LARGE SCALE GENOMIC DNA]</scope>
    <source>
        <strain evidence="6 7">Ps_40</strain>
    </source>
</reference>
<sequence length="165" mass="17969">MVSSTGCKRRELRFKKSDGKWGWHGLGAYPDVTAKKAREKTQEVQRLNAEGVDPITHKATLKVSKNAVEANTFKAAADLWLDKKIKDGRAEKTLSGIKGALTNDILPALGSKPLSRITRSDCANLQASIESRGAHNTAEKVRVWVNQIFGLAIAKGMNENNPAST</sequence>
<dbReference type="InterPro" id="IPR010998">
    <property type="entry name" value="Integrase_recombinase_N"/>
</dbReference>
<evidence type="ECO:0000313" key="6">
    <source>
        <dbReference type="EMBL" id="KWV68664.1"/>
    </source>
</evidence>
<dbReference type="PROSITE" id="PS51900">
    <property type="entry name" value="CB"/>
    <property type="match status" value="1"/>
</dbReference>
<dbReference type="Gene3D" id="3.30.160.390">
    <property type="entry name" value="Integrase, DNA-binding domain"/>
    <property type="match status" value="1"/>
</dbReference>
<dbReference type="PATRIC" id="fig|294.195.peg.6852"/>
<evidence type="ECO:0000259" key="5">
    <source>
        <dbReference type="PROSITE" id="PS51900"/>
    </source>
</evidence>
<dbReference type="InterPro" id="IPR050808">
    <property type="entry name" value="Phage_Integrase"/>
</dbReference>
<comment type="similarity">
    <text evidence="1">Belongs to the 'phage' integrase family.</text>
</comment>
<gene>
    <name evidence="6" type="primary">intS_5</name>
    <name evidence="6" type="ORF">PFL603g_06450</name>
</gene>
<dbReference type="InterPro" id="IPR025166">
    <property type="entry name" value="Integrase_DNA_bind_dom"/>
</dbReference>
<dbReference type="PANTHER" id="PTHR30629:SF2">
    <property type="entry name" value="PROPHAGE INTEGRASE INTS-RELATED"/>
    <property type="match status" value="1"/>
</dbReference>
<dbReference type="RefSeq" id="WP_223816855.1">
    <property type="nucleotide sequence ID" value="NZ_LCYC01000085.1"/>
</dbReference>
<dbReference type="GO" id="GO:0015074">
    <property type="term" value="P:DNA integration"/>
    <property type="evidence" value="ECO:0007669"/>
    <property type="project" value="UniProtKB-KW"/>
</dbReference>
<feature type="domain" description="Core-binding (CB)" evidence="5">
    <location>
        <begin position="71"/>
        <end position="153"/>
    </location>
</feature>
<dbReference type="InterPro" id="IPR053876">
    <property type="entry name" value="Phage_int_M"/>
</dbReference>
<dbReference type="InterPro" id="IPR044068">
    <property type="entry name" value="CB"/>
</dbReference>
<dbReference type="PANTHER" id="PTHR30629">
    <property type="entry name" value="PROPHAGE INTEGRASE"/>
    <property type="match status" value="1"/>
</dbReference>
<evidence type="ECO:0000256" key="2">
    <source>
        <dbReference type="ARBA" id="ARBA00022908"/>
    </source>
</evidence>
<dbReference type="AlphaFoldDB" id="A0A120FVN5"/>
<evidence type="ECO:0000256" key="3">
    <source>
        <dbReference type="ARBA" id="ARBA00023125"/>
    </source>
</evidence>
<evidence type="ECO:0000256" key="4">
    <source>
        <dbReference type="PROSITE-ProRule" id="PRU01248"/>
    </source>
</evidence>
<dbReference type="SUPFAM" id="SSF56349">
    <property type="entry name" value="DNA breaking-rejoining enzymes"/>
    <property type="match status" value="1"/>
</dbReference>
<accession>A0A120FVN5</accession>